<dbReference type="CDD" id="cd00105">
    <property type="entry name" value="KH-I"/>
    <property type="match status" value="1"/>
</dbReference>
<feature type="region of interest" description="Disordered" evidence="3">
    <location>
        <begin position="832"/>
        <end position="865"/>
    </location>
</feature>
<dbReference type="InterPro" id="IPR004088">
    <property type="entry name" value="KH_dom_type_1"/>
</dbReference>
<feature type="compositionally biased region" description="Low complexity" evidence="3">
    <location>
        <begin position="835"/>
        <end position="846"/>
    </location>
</feature>
<dbReference type="EMBL" id="LN891051">
    <property type="protein sequence ID" value="CUS10297.1"/>
    <property type="molecule type" value="Genomic_DNA"/>
</dbReference>
<dbReference type="SMART" id="SM00322">
    <property type="entry name" value="KH"/>
    <property type="match status" value="3"/>
</dbReference>
<name>A0A292PV06_9PEZI</name>
<dbReference type="Pfam" id="PF24563">
    <property type="entry name" value="KH_Mug60-KHD4"/>
    <property type="match status" value="1"/>
</dbReference>
<evidence type="ECO:0000259" key="4">
    <source>
        <dbReference type="SMART" id="SM00322"/>
    </source>
</evidence>
<dbReference type="SUPFAM" id="SSF54791">
    <property type="entry name" value="Eukaryotic type KH-domain (KH-domain type I)"/>
    <property type="match status" value="3"/>
</dbReference>
<dbReference type="Gene3D" id="3.30.1370.10">
    <property type="entry name" value="K Homology domain, type 1"/>
    <property type="match status" value="2"/>
</dbReference>
<organism evidence="5 6">
    <name type="scientific">Tuber aestivum</name>
    <name type="common">summer truffle</name>
    <dbReference type="NCBI Taxonomy" id="59557"/>
    <lineage>
        <taxon>Eukaryota</taxon>
        <taxon>Fungi</taxon>
        <taxon>Dikarya</taxon>
        <taxon>Ascomycota</taxon>
        <taxon>Pezizomycotina</taxon>
        <taxon>Pezizomycetes</taxon>
        <taxon>Pezizales</taxon>
        <taxon>Tuberaceae</taxon>
        <taxon>Tuber</taxon>
    </lineage>
</organism>
<keyword evidence="6" id="KW-1185">Reference proteome</keyword>
<gene>
    <name evidence="5" type="ORF">GSTUAT00005667001</name>
</gene>
<reference evidence="5" key="1">
    <citation type="submission" date="2015-10" db="EMBL/GenBank/DDBJ databases">
        <authorList>
            <person name="Regsiter A."/>
            <person name="william w."/>
        </authorList>
    </citation>
    <scope>NUCLEOTIDE SEQUENCE</scope>
    <source>
        <strain evidence="5">Montdore</strain>
    </source>
</reference>
<evidence type="ECO:0000256" key="1">
    <source>
        <dbReference type="ARBA" id="ARBA00022737"/>
    </source>
</evidence>
<keyword evidence="1" id="KW-0677">Repeat</keyword>
<feature type="region of interest" description="Disordered" evidence="3">
    <location>
        <begin position="745"/>
        <end position="767"/>
    </location>
</feature>
<feature type="domain" description="K Homology" evidence="4">
    <location>
        <begin position="259"/>
        <end position="341"/>
    </location>
</feature>
<dbReference type="Proteomes" id="UP001412239">
    <property type="component" value="Unassembled WGS sequence"/>
</dbReference>
<dbReference type="GO" id="GO:0003729">
    <property type="term" value="F:mRNA binding"/>
    <property type="evidence" value="ECO:0007669"/>
    <property type="project" value="TreeGrafter"/>
</dbReference>
<protein>
    <recommendedName>
        <fullName evidence="4">K Homology domain-containing protein</fullName>
    </recommendedName>
</protein>
<evidence type="ECO:0000313" key="6">
    <source>
        <dbReference type="Proteomes" id="UP001412239"/>
    </source>
</evidence>
<keyword evidence="2" id="KW-0694">RNA-binding</keyword>
<dbReference type="PROSITE" id="PS50084">
    <property type="entry name" value="KH_TYPE_1"/>
    <property type="match status" value="1"/>
</dbReference>
<accession>A0A292PV06</accession>
<feature type="domain" description="K Homology" evidence="4">
    <location>
        <begin position="642"/>
        <end position="709"/>
    </location>
</feature>
<dbReference type="InterPro" id="IPR036612">
    <property type="entry name" value="KH_dom_type_1_sf"/>
</dbReference>
<dbReference type="CDD" id="cd22453">
    <property type="entry name" value="KH-I_MUG60_like"/>
    <property type="match status" value="1"/>
</dbReference>
<feature type="compositionally biased region" description="Basic and acidic residues" evidence="3">
    <location>
        <begin position="930"/>
        <end position="940"/>
    </location>
</feature>
<evidence type="ECO:0000256" key="3">
    <source>
        <dbReference type="SAM" id="MobiDB-lite"/>
    </source>
</evidence>
<evidence type="ECO:0000313" key="5">
    <source>
        <dbReference type="EMBL" id="CUS10297.1"/>
    </source>
</evidence>
<sequence>MATTLGLTSGIHHVLPQKPTFDVTSSSNISDAMGDNDMLTSDGDNSTLESLTYAFSIPFSFIPGPDPDQIVLATAQARERWLHPPDSPPNLPTSRLPVHQRSINDVQELCKRLSPGLVARTTVSVTELTAENALRKKPTTSVGLWIAGEPAEVHKTRGFILQSVPVAMRRSCVNIDHDQYYISEGVPNPRITVHLERIAQFTGTDIFVLKPPEPTSIVAVDQGSEASQNRRLKISIFGDYESVEHAKTRVLIMIDDLLGQKIVPMLIELSLQSIICGRARKNVKLIESATRTAIYFPPPFPQVYGYSPPGGTRRDPDQVFIAGSSREDIAKAERMLLNLAVNMRIFVKDVSVTLTKIDYILLQRLDDVKKIMDANGTFVQFPLLGSPASLIRVQGTETLHLERTIKAIMVICGQYYNASWWVMDSPIARLLPKPLEVQKLLIDVAAFTGVSIAFNKQVFEFSGSDENVKAAMHMLSDVPFVKENPYQIRVKIELANEHKEFVSGKKNGKINKIMSQSNIQIIFDTFNEYNFFIDVCGGKFDTTMLGLKLVEQELPAAVSFHVPDSYHKRIIGIGGQHIQRIMKKYSVFVKFSNAMERGTSGRSESDGSKVDNVICRTPARNAANLELVKSEIMGMVQRADADIVQEHVDIPRLLHRTLMANRKVLDDLEHKWGCTIIFPSTEMASDIVTIKGPQWQVPHAVHEVLALVPETHIIRLKSSPELEELLQQDEFKKNIADRMDTQFGIRPQPSIDYASESPGGRRSGSGDDYVEITFTYTRDNAGALRDAIEMLTNFLLSHGIQTDSIKGTLPRPKSDSFEDFVPFFHSAVLQKPPQSRVGSSNGSVRRLSGDGASIFGDQASHPEPAQFTDTTEAAFYDGDRKASLSDAGLVRPPGSSGSISSTRTSFSLGRKGSTVWEGGLEATGLPDGEEWTKLESDRSRSNSVTT</sequence>
<dbReference type="InterPro" id="IPR004087">
    <property type="entry name" value="KH_dom"/>
</dbReference>
<feature type="region of interest" description="Disordered" evidence="3">
    <location>
        <begin position="884"/>
        <end position="946"/>
    </location>
</feature>
<dbReference type="Pfam" id="PF00013">
    <property type="entry name" value="KH_1"/>
    <property type="match status" value="1"/>
</dbReference>
<dbReference type="PANTHER" id="PTHR10627:SF76">
    <property type="entry name" value="KH DOMAIN-CONTAINING PROTEIN YLL032C"/>
    <property type="match status" value="1"/>
</dbReference>
<dbReference type="GO" id="GO:0005737">
    <property type="term" value="C:cytoplasm"/>
    <property type="evidence" value="ECO:0007669"/>
    <property type="project" value="TreeGrafter"/>
</dbReference>
<proteinExistence type="predicted"/>
<dbReference type="PANTHER" id="PTHR10627">
    <property type="entry name" value="SCP160"/>
    <property type="match status" value="1"/>
</dbReference>
<feature type="compositionally biased region" description="Low complexity" evidence="3">
    <location>
        <begin position="891"/>
        <end position="907"/>
    </location>
</feature>
<dbReference type="AlphaFoldDB" id="A0A292PV06"/>
<evidence type="ECO:0000256" key="2">
    <source>
        <dbReference type="PROSITE-ProRule" id="PRU00117"/>
    </source>
</evidence>
<feature type="domain" description="K Homology" evidence="4">
    <location>
        <begin position="554"/>
        <end position="637"/>
    </location>
</feature>
<dbReference type="InterPro" id="IPR056553">
    <property type="entry name" value="KH_Mug60-KHD4"/>
</dbReference>